<proteinExistence type="predicted"/>
<evidence type="ECO:0000259" key="6">
    <source>
        <dbReference type="PROSITE" id="PS51007"/>
    </source>
</evidence>
<dbReference type="InterPro" id="IPR036909">
    <property type="entry name" value="Cyt_c-like_dom_sf"/>
</dbReference>
<keyword evidence="3 4" id="KW-0408">Iron</keyword>
<keyword evidence="5" id="KW-1133">Transmembrane helix</keyword>
<feature type="transmembrane region" description="Helical" evidence="5">
    <location>
        <begin position="6"/>
        <end position="23"/>
    </location>
</feature>
<evidence type="ECO:0000313" key="8">
    <source>
        <dbReference type="Proteomes" id="UP000525652"/>
    </source>
</evidence>
<dbReference type="GO" id="GO:0009055">
    <property type="term" value="F:electron transfer activity"/>
    <property type="evidence" value="ECO:0007669"/>
    <property type="project" value="InterPro"/>
</dbReference>
<comment type="caution">
    <text evidence="7">The sequence shown here is derived from an EMBL/GenBank/DDBJ whole genome shotgun (WGS) entry which is preliminary data.</text>
</comment>
<keyword evidence="5" id="KW-0472">Membrane</keyword>
<name>A0A7X1B1T1_9BACT</name>
<dbReference type="EMBL" id="JACHVA010000137">
    <property type="protein sequence ID" value="MBC2603962.1"/>
    <property type="molecule type" value="Genomic_DNA"/>
</dbReference>
<dbReference type="RefSeq" id="WP_185694582.1">
    <property type="nucleotide sequence ID" value="NZ_JACHVA010000137.1"/>
</dbReference>
<protein>
    <submittedName>
        <fullName evidence="7">Cbb3-type cytochrome c oxidase subunit II</fullName>
    </submittedName>
</protein>
<gene>
    <name evidence="7" type="ORF">H5P30_19450</name>
</gene>
<dbReference type="GO" id="GO:0046872">
    <property type="term" value="F:metal ion binding"/>
    <property type="evidence" value="ECO:0007669"/>
    <property type="project" value="UniProtKB-KW"/>
</dbReference>
<dbReference type="InterPro" id="IPR003468">
    <property type="entry name" value="Cyt_c_oxidase_monohaem-su/FixO"/>
</dbReference>
<feature type="domain" description="Cytochrome c" evidence="6">
    <location>
        <begin position="37"/>
        <end position="146"/>
    </location>
</feature>
<dbReference type="InterPro" id="IPR009056">
    <property type="entry name" value="Cyt_c-like_dom"/>
</dbReference>
<evidence type="ECO:0000256" key="4">
    <source>
        <dbReference type="PROSITE-ProRule" id="PRU00433"/>
    </source>
</evidence>
<evidence type="ECO:0000256" key="2">
    <source>
        <dbReference type="ARBA" id="ARBA00022723"/>
    </source>
</evidence>
<dbReference type="GO" id="GO:0020037">
    <property type="term" value="F:heme binding"/>
    <property type="evidence" value="ECO:0007669"/>
    <property type="project" value="InterPro"/>
</dbReference>
<evidence type="ECO:0000256" key="5">
    <source>
        <dbReference type="SAM" id="Phobius"/>
    </source>
</evidence>
<accession>A0A7X1B1T1</accession>
<dbReference type="SUPFAM" id="SSF46626">
    <property type="entry name" value="Cytochrome c"/>
    <property type="match status" value="1"/>
</dbReference>
<dbReference type="PROSITE" id="PS51007">
    <property type="entry name" value="CYTC"/>
    <property type="match status" value="1"/>
</dbReference>
<reference evidence="7 8" key="1">
    <citation type="submission" date="2020-07" db="EMBL/GenBank/DDBJ databases">
        <authorList>
            <person name="Feng X."/>
        </authorList>
    </citation>
    <scope>NUCLEOTIDE SEQUENCE [LARGE SCALE GENOMIC DNA]</scope>
    <source>
        <strain evidence="7 8">JCM14086</strain>
    </source>
</reference>
<dbReference type="Pfam" id="PF02433">
    <property type="entry name" value="FixO"/>
    <property type="match status" value="1"/>
</dbReference>
<keyword evidence="8" id="KW-1185">Reference proteome</keyword>
<sequence length="155" mass="17155">MIGRWLWYGVVGASAVLGFGYALRDRVQSVVPDKSIDLVARGREVYISEGCIHCHSQYIRPVGMDTELWGPPTSPDKALAQSPVLIGNRRQGPDLSTVGSRLSPDWNRRHLIDPPGIVKGSRMPSFAHLFDGEESSRGEALLAYLDSLRAEKRIQ</sequence>
<evidence type="ECO:0000256" key="1">
    <source>
        <dbReference type="ARBA" id="ARBA00022617"/>
    </source>
</evidence>
<keyword evidence="5" id="KW-0812">Transmembrane</keyword>
<dbReference type="Proteomes" id="UP000525652">
    <property type="component" value="Unassembled WGS sequence"/>
</dbReference>
<dbReference type="Gene3D" id="1.10.760.10">
    <property type="entry name" value="Cytochrome c-like domain"/>
    <property type="match status" value="1"/>
</dbReference>
<evidence type="ECO:0000313" key="7">
    <source>
        <dbReference type="EMBL" id="MBC2603962.1"/>
    </source>
</evidence>
<dbReference type="AlphaFoldDB" id="A0A7X1B1T1"/>
<keyword evidence="1 4" id="KW-0349">Heme</keyword>
<keyword evidence="2 4" id="KW-0479">Metal-binding</keyword>
<evidence type="ECO:0000256" key="3">
    <source>
        <dbReference type="ARBA" id="ARBA00023004"/>
    </source>
</evidence>
<organism evidence="7 8">
    <name type="scientific">Puniceicoccus vermicola</name>
    <dbReference type="NCBI Taxonomy" id="388746"/>
    <lineage>
        <taxon>Bacteria</taxon>
        <taxon>Pseudomonadati</taxon>
        <taxon>Verrucomicrobiota</taxon>
        <taxon>Opitutia</taxon>
        <taxon>Puniceicoccales</taxon>
        <taxon>Puniceicoccaceae</taxon>
        <taxon>Puniceicoccus</taxon>
    </lineage>
</organism>